<evidence type="ECO:0000313" key="3">
    <source>
        <dbReference type="EMBL" id="MCL9814229.1"/>
    </source>
</evidence>
<gene>
    <name evidence="3" type="ORF">AArcSt11_11250</name>
</gene>
<sequence>MSPDPFDTSSTEPAEPNSSTDDFSNPIANAILGAVVGIFLSFIPFAPLLGGGVAAYLQGGTPSDGLRMGLAAGLIMLIPYLFAAMFVTVLLTGMAAQSSFGLVVLGALALGSLYTVGLSVVGGYLGIYIRQEL</sequence>
<keyword evidence="2" id="KW-1133">Transmembrane helix</keyword>
<proteinExistence type="predicted"/>
<dbReference type="InterPro" id="IPR040493">
    <property type="entry name" value="DUF5518"/>
</dbReference>
<evidence type="ECO:0000313" key="4">
    <source>
        <dbReference type="Proteomes" id="UP001202674"/>
    </source>
</evidence>
<name>A0AAE3K7S4_9EURY</name>
<protein>
    <submittedName>
        <fullName evidence="3">DUF5518 domain-containing protein</fullName>
    </submittedName>
</protein>
<dbReference type="Pfam" id="PF17647">
    <property type="entry name" value="DUF5518"/>
    <property type="match status" value="1"/>
</dbReference>
<accession>A0AAE3K7S4</accession>
<feature type="region of interest" description="Disordered" evidence="1">
    <location>
        <begin position="1"/>
        <end position="22"/>
    </location>
</feature>
<evidence type="ECO:0000256" key="2">
    <source>
        <dbReference type="SAM" id="Phobius"/>
    </source>
</evidence>
<feature type="compositionally biased region" description="Polar residues" evidence="1">
    <location>
        <begin position="7"/>
        <end position="22"/>
    </location>
</feature>
<dbReference type="Proteomes" id="UP001202674">
    <property type="component" value="Unassembled WGS sequence"/>
</dbReference>
<feature type="transmembrane region" description="Helical" evidence="2">
    <location>
        <begin position="69"/>
        <end position="96"/>
    </location>
</feature>
<feature type="transmembrane region" description="Helical" evidence="2">
    <location>
        <begin position="102"/>
        <end position="127"/>
    </location>
</feature>
<keyword evidence="2" id="KW-0472">Membrane</keyword>
<dbReference type="AlphaFoldDB" id="A0AAE3K7S4"/>
<comment type="caution">
    <text evidence="3">The sequence shown here is derived from an EMBL/GenBank/DDBJ whole genome shotgun (WGS) entry which is preliminary data.</text>
</comment>
<dbReference type="RefSeq" id="WP_250597128.1">
    <property type="nucleotide sequence ID" value="NZ_JAKRVY010000006.1"/>
</dbReference>
<keyword evidence="2" id="KW-0812">Transmembrane</keyword>
<reference evidence="3 4" key="1">
    <citation type="journal article" date="2022" name="Syst. Appl. Microbiol.">
        <title>Natronocalculus amylovorans gen. nov., sp. nov., and Natranaeroarchaeum aerophilus sp. nov., dominant culturable amylolytic natronoarchaea from hypersaline soda lakes in southwestern Siberia.</title>
        <authorList>
            <person name="Sorokin D.Y."/>
            <person name="Elcheninov A.G."/>
            <person name="Khizhniak T.V."/>
            <person name="Koenen M."/>
            <person name="Bale N.J."/>
            <person name="Damste J.S.S."/>
            <person name="Kublanov I.V."/>
        </authorList>
    </citation>
    <scope>NUCLEOTIDE SEQUENCE [LARGE SCALE GENOMIC DNA]</scope>
    <source>
        <strain evidence="3 4">AArc-St1-1</strain>
    </source>
</reference>
<feature type="transmembrane region" description="Helical" evidence="2">
    <location>
        <begin position="27"/>
        <end position="57"/>
    </location>
</feature>
<keyword evidence="4" id="KW-1185">Reference proteome</keyword>
<evidence type="ECO:0000256" key="1">
    <source>
        <dbReference type="SAM" id="MobiDB-lite"/>
    </source>
</evidence>
<dbReference type="EMBL" id="JAKRVY010000006">
    <property type="protein sequence ID" value="MCL9814229.1"/>
    <property type="molecule type" value="Genomic_DNA"/>
</dbReference>
<organism evidence="3 4">
    <name type="scientific">Natranaeroarchaeum aerophilus</name>
    <dbReference type="NCBI Taxonomy" id="2917711"/>
    <lineage>
        <taxon>Archaea</taxon>
        <taxon>Methanobacteriati</taxon>
        <taxon>Methanobacteriota</taxon>
        <taxon>Stenosarchaea group</taxon>
        <taxon>Halobacteria</taxon>
        <taxon>Halobacteriales</taxon>
        <taxon>Natronoarchaeaceae</taxon>
        <taxon>Natranaeroarchaeum</taxon>
    </lineage>
</organism>